<dbReference type="InterPro" id="IPR006311">
    <property type="entry name" value="TAT_signal"/>
</dbReference>
<dbReference type="KEGG" id="tcl:Tchl_1507"/>
<dbReference type="PANTHER" id="PTHR44757:SF2">
    <property type="entry name" value="BIOFILM ARCHITECTURE MAINTENANCE PROTEIN MBAA"/>
    <property type="match status" value="1"/>
</dbReference>
<dbReference type="PANTHER" id="PTHR44757">
    <property type="entry name" value="DIGUANYLATE CYCLASE DGCP"/>
    <property type="match status" value="1"/>
</dbReference>
<dbReference type="InterPro" id="IPR000700">
    <property type="entry name" value="PAS-assoc_C"/>
</dbReference>
<dbReference type="PROSITE" id="PS50110">
    <property type="entry name" value="RESPONSE_REGULATORY"/>
    <property type="match status" value="1"/>
</dbReference>
<dbReference type="CDD" id="cd17569">
    <property type="entry name" value="REC_HupR-like"/>
    <property type="match status" value="1"/>
</dbReference>
<evidence type="ECO:0000313" key="2">
    <source>
        <dbReference type="Proteomes" id="UP000185739"/>
    </source>
</evidence>
<sequence length="1102" mass="121952">MTLSRRFFMLLGAFALLSSAAGLWQLSDSRSKTTAAEWIHLTSQMTATAQQISTHAAMERGLTAAILARPENTTPSMLAELERVRSLVDIRHQRLAATTTELALLAPDHPMFSALARVDKTREEMAQFRTLTDAQLRGSTNSLGADQWIALMTRQIEELQDLIVVGTLPLPGNIYTYASAPVITDVLFTLAEQLGRERALISTTIAQGRALDSVAQHMLLEYRIVASHARRRIEAMLRYLPATPRLAAAQAAYWDNLKRYSEIRAEVYERGVAERPYPISAEDWYAEATRGIDAIADLSSAVSAHFGRDVKDLRQQAERTLSLLAFIVLALTLLFWQAVFTLRKRVLQPLKSLEQAATRISAGDLAQPLEAGDTDELGRLSQAFEHMRQALLADIGRREADALELRKLNTVIKHSASAVCITDTQGVIQYTNACFVDITGHENGDALGRKAGFWTSGLNAQAQYHEMWETIQKGKVWQGELINRHKNGSLYWASVQITPVIDEKGEITHFIGVQHDISARRRIEDRLAFLASYDELTGLPNRNLLKEKFEQASAEAQRDGTCIALVSLGLGRFKQINDSLGRSAGDELLEKLSRRLSQCATERDVVARHSGAEFMLMFSGLSQAEDIQPILEHIVDILHVPVIVKGEKLQPSVAAGVSLLPADGDNFEVLLHKAAVALHHAEAQGIPHCIYTEALNRDSQERLSMENALRLSLSRDELELHYQPKVDLNSGRMIAVEALARWRHPMTREYVSPARFIPIAEESGLIQQLGAWALNEACRQNKAWQEAGLRPIVVAVNLSAAQLHQPDLVETVAAALEGSGLSPELLELELTESALMEDPDQANDTLARLKQLGLHLAIDDFGTGYSSLAYLSKFPVDQLKIDRRFVQDALSNPAAAAISSSVVGLAHQMGLKVVAEGVETEAQLAFLLRQGCDEMQGYYYSKPLPADALASLLGSDQRLVRPDQGATRSLLIVDDEPAIHAALARAVEDNGYQILTAHSARAALELLACHQVQVILSDEHMPDMNGIEFFARVKNLYPDTTRIMLSDYVNATTLIRAINEGTIYKFIAKPWDDRELRSHIRDAFASRLRSAASLRLLQIKRG</sequence>
<dbReference type="GO" id="GO:0016020">
    <property type="term" value="C:membrane"/>
    <property type="evidence" value="ECO:0007669"/>
    <property type="project" value="InterPro"/>
</dbReference>
<dbReference type="Pfam" id="PF00072">
    <property type="entry name" value="Response_reg"/>
    <property type="match status" value="1"/>
</dbReference>
<dbReference type="InterPro" id="IPR035965">
    <property type="entry name" value="PAS-like_dom_sf"/>
</dbReference>
<dbReference type="SUPFAM" id="SSF52172">
    <property type="entry name" value="CheY-like"/>
    <property type="match status" value="1"/>
</dbReference>
<evidence type="ECO:0000313" key="1">
    <source>
        <dbReference type="EMBL" id="APR04366.1"/>
    </source>
</evidence>
<dbReference type="CDD" id="cd06225">
    <property type="entry name" value="HAMP"/>
    <property type="match status" value="1"/>
</dbReference>
<dbReference type="STRING" id="96773.Tchl_1507"/>
<name>A0A1H5WLN2_9RHOO</name>
<dbReference type="Pfam" id="PF13426">
    <property type="entry name" value="PAS_9"/>
    <property type="match status" value="1"/>
</dbReference>
<proteinExistence type="predicted"/>
<dbReference type="SMART" id="SM00086">
    <property type="entry name" value="PAC"/>
    <property type="match status" value="1"/>
</dbReference>
<dbReference type="CDD" id="cd00130">
    <property type="entry name" value="PAS"/>
    <property type="match status" value="1"/>
</dbReference>
<dbReference type="Proteomes" id="UP000185739">
    <property type="component" value="Chromosome"/>
</dbReference>
<dbReference type="InterPro" id="IPR001633">
    <property type="entry name" value="EAL_dom"/>
</dbReference>
<dbReference type="PROSITE" id="PS50113">
    <property type="entry name" value="PAC"/>
    <property type="match status" value="1"/>
</dbReference>
<dbReference type="SUPFAM" id="SSF141868">
    <property type="entry name" value="EAL domain-like"/>
    <property type="match status" value="1"/>
</dbReference>
<dbReference type="InterPro" id="IPR000160">
    <property type="entry name" value="GGDEF_dom"/>
</dbReference>
<dbReference type="SMART" id="SM00304">
    <property type="entry name" value="HAMP"/>
    <property type="match status" value="1"/>
</dbReference>
<dbReference type="AlphaFoldDB" id="A0A1H5WLN2"/>
<organism evidence="1 2">
    <name type="scientific">Thauera chlorobenzoica</name>
    <dbReference type="NCBI Taxonomy" id="96773"/>
    <lineage>
        <taxon>Bacteria</taxon>
        <taxon>Pseudomonadati</taxon>
        <taxon>Pseudomonadota</taxon>
        <taxon>Betaproteobacteria</taxon>
        <taxon>Rhodocyclales</taxon>
        <taxon>Zoogloeaceae</taxon>
        <taxon>Thauera</taxon>
    </lineage>
</organism>
<dbReference type="Pfam" id="PF00990">
    <property type="entry name" value="GGDEF"/>
    <property type="match status" value="1"/>
</dbReference>
<dbReference type="Gene3D" id="3.30.450.20">
    <property type="entry name" value="PAS domain"/>
    <property type="match status" value="1"/>
</dbReference>
<dbReference type="InterPro" id="IPR052155">
    <property type="entry name" value="Biofilm_reg_signaling"/>
</dbReference>
<dbReference type="Gene3D" id="3.20.20.450">
    <property type="entry name" value="EAL domain"/>
    <property type="match status" value="1"/>
</dbReference>
<dbReference type="CDD" id="cd01949">
    <property type="entry name" value="GGDEF"/>
    <property type="match status" value="1"/>
</dbReference>
<dbReference type="InterPro" id="IPR043128">
    <property type="entry name" value="Rev_trsase/Diguanyl_cyclase"/>
</dbReference>
<dbReference type="SMART" id="SM00267">
    <property type="entry name" value="GGDEF"/>
    <property type="match status" value="1"/>
</dbReference>
<dbReference type="InterPro" id="IPR001610">
    <property type="entry name" value="PAC"/>
</dbReference>
<dbReference type="InterPro" id="IPR011006">
    <property type="entry name" value="CheY-like_superfamily"/>
</dbReference>
<accession>A0A1H5WLN2</accession>
<dbReference type="OrthoDB" id="9813903at2"/>
<dbReference type="PROSITE" id="PS50883">
    <property type="entry name" value="EAL"/>
    <property type="match status" value="1"/>
</dbReference>
<protein>
    <submittedName>
        <fullName evidence="1">Diguanylate cyclase/phosphodiesterase</fullName>
    </submittedName>
</protein>
<dbReference type="FunFam" id="3.20.20.450:FF:000001">
    <property type="entry name" value="Cyclic di-GMP phosphodiesterase yahA"/>
    <property type="match status" value="1"/>
</dbReference>
<dbReference type="SMART" id="SM00052">
    <property type="entry name" value="EAL"/>
    <property type="match status" value="1"/>
</dbReference>
<reference evidence="1 2" key="1">
    <citation type="submission" date="2016-12" db="EMBL/GenBank/DDBJ databases">
        <title>Complete genome sequence of Thauera chlorobenzoica, a Betaproteobacterium degrading haloaromatics anaerobically to CO2 and halides.</title>
        <authorList>
            <person name="Goris T."/>
            <person name="Mergelsberg M."/>
            <person name="Boll M."/>
        </authorList>
    </citation>
    <scope>NUCLEOTIDE SEQUENCE [LARGE SCALE GENOMIC DNA]</scope>
    <source>
        <strain evidence="1 2">3CB1</strain>
    </source>
</reference>
<dbReference type="RefSeq" id="WP_075147848.1">
    <property type="nucleotide sequence ID" value="NZ_CP018839.1"/>
</dbReference>
<dbReference type="InterPro" id="IPR029787">
    <property type="entry name" value="Nucleotide_cyclase"/>
</dbReference>
<keyword evidence="2" id="KW-1185">Reference proteome</keyword>
<dbReference type="PROSITE" id="PS50885">
    <property type="entry name" value="HAMP"/>
    <property type="match status" value="1"/>
</dbReference>
<gene>
    <name evidence="1" type="ORF">Tchl_1507</name>
</gene>
<dbReference type="PROSITE" id="PS50112">
    <property type="entry name" value="PAS"/>
    <property type="match status" value="1"/>
</dbReference>
<dbReference type="Pfam" id="PF00672">
    <property type="entry name" value="HAMP"/>
    <property type="match status" value="1"/>
</dbReference>
<dbReference type="Gene3D" id="6.10.340.10">
    <property type="match status" value="1"/>
</dbReference>
<dbReference type="InterPro" id="IPR035919">
    <property type="entry name" value="EAL_sf"/>
</dbReference>
<dbReference type="NCBIfam" id="TIGR00254">
    <property type="entry name" value="GGDEF"/>
    <property type="match status" value="1"/>
</dbReference>
<dbReference type="Pfam" id="PF00563">
    <property type="entry name" value="EAL"/>
    <property type="match status" value="1"/>
</dbReference>
<dbReference type="PROSITE" id="PS50887">
    <property type="entry name" value="GGDEF"/>
    <property type="match status" value="1"/>
</dbReference>
<dbReference type="InterPro" id="IPR001789">
    <property type="entry name" value="Sig_transdc_resp-reg_receiver"/>
</dbReference>
<dbReference type="GO" id="GO:0000160">
    <property type="term" value="P:phosphorelay signal transduction system"/>
    <property type="evidence" value="ECO:0007669"/>
    <property type="project" value="InterPro"/>
</dbReference>
<dbReference type="SUPFAM" id="SSF55785">
    <property type="entry name" value="PYP-like sensor domain (PAS domain)"/>
    <property type="match status" value="1"/>
</dbReference>
<dbReference type="SUPFAM" id="SSF55073">
    <property type="entry name" value="Nucleotide cyclase"/>
    <property type="match status" value="1"/>
</dbReference>
<dbReference type="InterPro" id="IPR000014">
    <property type="entry name" value="PAS"/>
</dbReference>
<dbReference type="InterPro" id="IPR003660">
    <property type="entry name" value="HAMP_dom"/>
</dbReference>
<dbReference type="PROSITE" id="PS51318">
    <property type="entry name" value="TAT"/>
    <property type="match status" value="1"/>
</dbReference>
<dbReference type="Gene3D" id="3.30.70.270">
    <property type="match status" value="1"/>
</dbReference>
<dbReference type="NCBIfam" id="TIGR00229">
    <property type="entry name" value="sensory_box"/>
    <property type="match status" value="1"/>
</dbReference>
<dbReference type="SMART" id="SM00448">
    <property type="entry name" value="REC"/>
    <property type="match status" value="1"/>
</dbReference>
<dbReference type="EMBL" id="CP018839">
    <property type="protein sequence ID" value="APR04366.1"/>
    <property type="molecule type" value="Genomic_DNA"/>
</dbReference>
<dbReference type="CDD" id="cd01948">
    <property type="entry name" value="EAL"/>
    <property type="match status" value="1"/>
</dbReference>
<dbReference type="Gene3D" id="3.40.50.2300">
    <property type="match status" value="1"/>
</dbReference>
<dbReference type="SUPFAM" id="SSF158472">
    <property type="entry name" value="HAMP domain-like"/>
    <property type="match status" value="1"/>
</dbReference>